<comment type="caution">
    <text evidence="3">The sequence shown here is derived from an EMBL/GenBank/DDBJ whole genome shotgun (WGS) entry which is preliminary data.</text>
</comment>
<name>R1HZK3_9PSEU</name>
<feature type="compositionally biased region" description="Gly residues" evidence="1">
    <location>
        <begin position="109"/>
        <end position="118"/>
    </location>
</feature>
<dbReference type="RefSeq" id="WP_004559545.1">
    <property type="nucleotide sequence ID" value="NZ_AOUO01000598.1"/>
</dbReference>
<proteinExistence type="predicted"/>
<evidence type="ECO:0008006" key="5">
    <source>
        <dbReference type="Google" id="ProtNLM"/>
    </source>
</evidence>
<protein>
    <recommendedName>
        <fullName evidence="5">Secreted protein</fullName>
    </recommendedName>
</protein>
<keyword evidence="2" id="KW-0732">Signal</keyword>
<feature type="region of interest" description="Disordered" evidence="1">
    <location>
        <begin position="91"/>
        <end position="118"/>
    </location>
</feature>
<evidence type="ECO:0000313" key="3">
    <source>
        <dbReference type="EMBL" id="EOD63694.1"/>
    </source>
</evidence>
<dbReference type="OrthoDB" id="3627717at2"/>
<gene>
    <name evidence="3" type="ORF">H480_35733</name>
</gene>
<dbReference type="PATRIC" id="fig|1292037.4.peg.6704"/>
<evidence type="ECO:0000256" key="1">
    <source>
        <dbReference type="SAM" id="MobiDB-lite"/>
    </source>
</evidence>
<dbReference type="AlphaFoldDB" id="R1HZK3"/>
<feature type="chain" id="PRO_5039096410" description="Secreted protein" evidence="2">
    <location>
        <begin position="25"/>
        <end position="118"/>
    </location>
</feature>
<evidence type="ECO:0000256" key="2">
    <source>
        <dbReference type="SAM" id="SignalP"/>
    </source>
</evidence>
<dbReference type="Proteomes" id="UP000014139">
    <property type="component" value="Unassembled WGS sequence"/>
</dbReference>
<reference evidence="3 4" key="1">
    <citation type="submission" date="2013-02" db="EMBL/GenBank/DDBJ databases">
        <title>Draft genome sequence of Amycolatopsis vancoresmycina strain DSM 44592T.</title>
        <authorList>
            <person name="Kumar S."/>
            <person name="Kaur N."/>
            <person name="Kaur C."/>
            <person name="Raghava G.P.S."/>
            <person name="Mayilraj S."/>
        </authorList>
    </citation>
    <scope>NUCLEOTIDE SEQUENCE [LARGE SCALE GENOMIC DNA]</scope>
    <source>
        <strain evidence="3 4">DSM 44592</strain>
    </source>
</reference>
<accession>R1HZK3</accession>
<sequence>MLKKVFAVTAALGAGAFLVGGVAAADTTDGYDHHYGDSDSLSQFSLLNLNNTDALHNVEGTVGVCDNNVNVLGVQVPLHDVANGIDVPILSGSSAAEGESPDNCAGSGQSDGGTTQGH</sequence>
<dbReference type="EMBL" id="AOUO01000598">
    <property type="protein sequence ID" value="EOD63694.1"/>
    <property type="molecule type" value="Genomic_DNA"/>
</dbReference>
<keyword evidence="4" id="KW-1185">Reference proteome</keyword>
<organism evidence="3 4">
    <name type="scientific">Amycolatopsis vancoresmycina DSM 44592</name>
    <dbReference type="NCBI Taxonomy" id="1292037"/>
    <lineage>
        <taxon>Bacteria</taxon>
        <taxon>Bacillati</taxon>
        <taxon>Actinomycetota</taxon>
        <taxon>Actinomycetes</taxon>
        <taxon>Pseudonocardiales</taxon>
        <taxon>Pseudonocardiaceae</taxon>
        <taxon>Amycolatopsis</taxon>
    </lineage>
</organism>
<feature type="signal peptide" evidence="2">
    <location>
        <begin position="1"/>
        <end position="24"/>
    </location>
</feature>
<evidence type="ECO:0000313" key="4">
    <source>
        <dbReference type="Proteomes" id="UP000014139"/>
    </source>
</evidence>